<proteinExistence type="predicted"/>
<accession>A0A3Q1EF18</accession>
<organism evidence="3 4">
    <name type="scientific">Acanthochromis polyacanthus</name>
    <name type="common">spiny chromis</name>
    <dbReference type="NCBI Taxonomy" id="80966"/>
    <lineage>
        <taxon>Eukaryota</taxon>
        <taxon>Metazoa</taxon>
        <taxon>Chordata</taxon>
        <taxon>Craniata</taxon>
        <taxon>Vertebrata</taxon>
        <taxon>Euteleostomi</taxon>
        <taxon>Actinopterygii</taxon>
        <taxon>Neopterygii</taxon>
        <taxon>Teleostei</taxon>
        <taxon>Neoteleostei</taxon>
        <taxon>Acanthomorphata</taxon>
        <taxon>Ovalentaria</taxon>
        <taxon>Pomacentridae</taxon>
        <taxon>Acanthochromis</taxon>
    </lineage>
</organism>
<dbReference type="Proteomes" id="UP000257200">
    <property type="component" value="Unplaced"/>
</dbReference>
<reference evidence="3" key="1">
    <citation type="submission" date="2025-08" db="UniProtKB">
        <authorList>
            <consortium name="Ensembl"/>
        </authorList>
    </citation>
    <scope>IDENTIFICATION</scope>
</reference>
<dbReference type="GeneTree" id="ENSGT00940000173098"/>
<evidence type="ECO:0000313" key="4">
    <source>
        <dbReference type="Proteomes" id="UP000257200"/>
    </source>
</evidence>
<dbReference type="SUPFAM" id="SSF56436">
    <property type="entry name" value="C-type lectin-like"/>
    <property type="match status" value="1"/>
</dbReference>
<reference evidence="3" key="2">
    <citation type="submission" date="2025-09" db="UniProtKB">
        <authorList>
            <consortium name="Ensembl"/>
        </authorList>
    </citation>
    <scope>IDENTIFICATION</scope>
</reference>
<feature type="chain" id="PRO_5018665686" evidence="1">
    <location>
        <begin position="20"/>
        <end position="163"/>
    </location>
</feature>
<keyword evidence="1" id="KW-0732">Signal</keyword>
<name>A0A3Q1EF18_9TELE</name>
<dbReference type="CDD" id="cd00037">
    <property type="entry name" value="CLECT"/>
    <property type="match status" value="1"/>
</dbReference>
<dbReference type="AlphaFoldDB" id="A0A3Q1EF18"/>
<dbReference type="Ensembl" id="ENSAPOT00000013778.1">
    <property type="protein sequence ID" value="ENSAPOP00000002243.1"/>
    <property type="gene ID" value="ENSAPOG00000003618.1"/>
</dbReference>
<dbReference type="STRING" id="80966.ENSAPOP00000002243"/>
<evidence type="ECO:0000256" key="1">
    <source>
        <dbReference type="SAM" id="SignalP"/>
    </source>
</evidence>
<keyword evidence="4" id="KW-1185">Reference proteome</keyword>
<feature type="signal peptide" evidence="1">
    <location>
        <begin position="1"/>
        <end position="19"/>
    </location>
</feature>
<dbReference type="InParanoid" id="A0A3Q1EF18"/>
<dbReference type="InterPro" id="IPR016187">
    <property type="entry name" value="CTDL_fold"/>
</dbReference>
<evidence type="ECO:0000259" key="2">
    <source>
        <dbReference type="SMART" id="SM00034"/>
    </source>
</evidence>
<dbReference type="SMART" id="SM00034">
    <property type="entry name" value="CLECT"/>
    <property type="match status" value="1"/>
</dbReference>
<sequence>MKMLTVCLLLTAMLVQTQTTPLPDTMLPPLITEDLSSGHHFYDDWHLTCPDGWTSFYHRCLRYVPTKMTWAEAARNCETLGGSLAIVAEYLHGDDIREVMWHSGHTRGKVWIGEHHSPEHYSSWGDYFGWLPDYYHGHHQRDCHQKTFGEEDPDAKLPSVCSK</sequence>
<protein>
    <submittedName>
        <fullName evidence="3">Type-2 ice-structuring protein-like</fullName>
    </submittedName>
</protein>
<feature type="domain" description="C-type lectin" evidence="2">
    <location>
        <begin position="49"/>
        <end position="162"/>
    </location>
</feature>
<dbReference type="Gene3D" id="3.10.100.10">
    <property type="entry name" value="Mannose-Binding Protein A, subunit A"/>
    <property type="match status" value="1"/>
</dbReference>
<dbReference type="InterPro" id="IPR016186">
    <property type="entry name" value="C-type_lectin-like/link_sf"/>
</dbReference>
<evidence type="ECO:0000313" key="3">
    <source>
        <dbReference type="Ensembl" id="ENSAPOP00000002243.1"/>
    </source>
</evidence>
<dbReference type="InterPro" id="IPR001304">
    <property type="entry name" value="C-type_lectin-like"/>
</dbReference>